<keyword evidence="2" id="KW-0472">Membrane</keyword>
<feature type="domain" description="MrkD-like receptor binding" evidence="4">
    <location>
        <begin position="85"/>
        <end position="187"/>
    </location>
</feature>
<dbReference type="PANTHER" id="PTHR33420:SF3">
    <property type="entry name" value="FIMBRIAL SUBUNIT ELFA"/>
    <property type="match status" value="1"/>
</dbReference>
<proteinExistence type="predicted"/>
<evidence type="ECO:0000259" key="3">
    <source>
        <dbReference type="Pfam" id="PF00419"/>
    </source>
</evidence>
<keyword evidence="2" id="KW-1133">Transmembrane helix</keyword>
<gene>
    <name evidence="5" type="ORF">D5R55_28955</name>
</gene>
<keyword evidence="1" id="KW-0732">Signal</keyword>
<dbReference type="GO" id="GO:0009289">
    <property type="term" value="C:pilus"/>
    <property type="evidence" value="ECO:0007669"/>
    <property type="project" value="InterPro"/>
</dbReference>
<dbReference type="SUPFAM" id="SSF49401">
    <property type="entry name" value="Bacterial adhesins"/>
    <property type="match status" value="1"/>
</dbReference>
<name>A0A3Q9F8C2_9BURK</name>
<dbReference type="InterPro" id="IPR008966">
    <property type="entry name" value="Adhesion_dom_sf"/>
</dbReference>
<evidence type="ECO:0000256" key="2">
    <source>
        <dbReference type="SAM" id="Phobius"/>
    </source>
</evidence>
<feature type="transmembrane region" description="Helical" evidence="2">
    <location>
        <begin position="41"/>
        <end position="64"/>
    </location>
</feature>
<reference evidence="5 6" key="1">
    <citation type="submission" date="2018-12" db="EMBL/GenBank/DDBJ databases">
        <title>Cadmium resistance mechanism in endophytic bacteria Burkholderia cenocepacia YG-3.</title>
        <authorList>
            <person name="Zhang X."/>
            <person name="Wang X."/>
            <person name="Zhu Y."/>
        </authorList>
    </citation>
    <scope>NUCLEOTIDE SEQUENCE [LARGE SCALE GENOMIC DNA]</scope>
    <source>
        <strain evidence="5 6">YG-3</strain>
    </source>
</reference>
<sequence length="358" mass="38330">MVGARHDAVLRSPRPAVTELQSRNSNIYGADAMILNTMRKLILFGLTLSASLAWSNAFAACTLLKPSTTMEKTITIPAKMSIKAAKIGEVMASATFLLWDTSEGYNCDSYTIHYYNVDTGLELSSYSKVYKTGIPGVGIRFHYGSNTTYLPAWSNSGTESNPSSPPTKLTFQLIRIDTGVASGTLSTNFKVTHSAGGLTYTVKSTGSTEVVNDVLFTGCEGVDTVVNVQMGQETTERVKLGRVAQRPFNFDVRCTGLKPTTTAPVKVYFAGNSSGDGLLALSGAGTEGVASGMGISLVDDKGVKLPFDKSRSIKIDHFRSDVEGEIYRFSGVAKYVLTTGAVKAGKADATMTYVIEYN</sequence>
<dbReference type="Pfam" id="PF22003">
    <property type="entry name" value="MrkDrd"/>
    <property type="match status" value="1"/>
</dbReference>
<dbReference type="Gene3D" id="2.60.40.1090">
    <property type="entry name" value="Fimbrial-type adhesion domain"/>
    <property type="match status" value="1"/>
</dbReference>
<dbReference type="GO" id="GO:0043709">
    <property type="term" value="P:cell adhesion involved in single-species biofilm formation"/>
    <property type="evidence" value="ECO:0007669"/>
    <property type="project" value="TreeGrafter"/>
</dbReference>
<dbReference type="EMBL" id="CP034547">
    <property type="protein sequence ID" value="AZQ54911.1"/>
    <property type="molecule type" value="Genomic_DNA"/>
</dbReference>
<dbReference type="InterPro" id="IPR000259">
    <property type="entry name" value="Adhesion_dom_fimbrial"/>
</dbReference>
<dbReference type="PANTHER" id="PTHR33420">
    <property type="entry name" value="FIMBRIAL SUBUNIT ELFA-RELATED"/>
    <property type="match status" value="1"/>
</dbReference>
<dbReference type="AlphaFoldDB" id="A0A3Q9F8C2"/>
<organism evidence="5 6">
    <name type="scientific">Burkholderia cenocepacia</name>
    <dbReference type="NCBI Taxonomy" id="95486"/>
    <lineage>
        <taxon>Bacteria</taxon>
        <taxon>Pseudomonadati</taxon>
        <taxon>Pseudomonadota</taxon>
        <taxon>Betaproteobacteria</taxon>
        <taxon>Burkholderiales</taxon>
        <taxon>Burkholderiaceae</taxon>
        <taxon>Burkholderia</taxon>
        <taxon>Burkholderia cepacia complex</taxon>
    </lineage>
</organism>
<evidence type="ECO:0000256" key="1">
    <source>
        <dbReference type="ARBA" id="ARBA00022729"/>
    </source>
</evidence>
<feature type="domain" description="Fimbrial-type adhesion" evidence="3">
    <location>
        <begin position="220"/>
        <end position="357"/>
    </location>
</feature>
<evidence type="ECO:0000313" key="6">
    <source>
        <dbReference type="Proteomes" id="UP000277191"/>
    </source>
</evidence>
<evidence type="ECO:0000259" key="4">
    <source>
        <dbReference type="Pfam" id="PF22003"/>
    </source>
</evidence>
<dbReference type="InterPro" id="IPR050263">
    <property type="entry name" value="Bact_Fimbrial_Adh_Pro"/>
</dbReference>
<keyword evidence="2" id="KW-0812">Transmembrane</keyword>
<dbReference type="InterPro" id="IPR054160">
    <property type="entry name" value="MrkD_recept-bd"/>
</dbReference>
<protein>
    <submittedName>
        <fullName evidence="5">Fimbrial protein</fullName>
    </submittedName>
</protein>
<dbReference type="Gene3D" id="2.60.40.3310">
    <property type="match status" value="1"/>
</dbReference>
<evidence type="ECO:0000313" key="5">
    <source>
        <dbReference type="EMBL" id="AZQ54911.1"/>
    </source>
</evidence>
<dbReference type="InterPro" id="IPR036937">
    <property type="entry name" value="Adhesion_dom_fimbrial_sf"/>
</dbReference>
<dbReference type="Proteomes" id="UP000277191">
    <property type="component" value="Chromosome 3"/>
</dbReference>
<accession>A0A3Q9F8C2</accession>
<dbReference type="Pfam" id="PF00419">
    <property type="entry name" value="Fimbrial"/>
    <property type="match status" value="1"/>
</dbReference>